<evidence type="ECO:0000313" key="4">
    <source>
        <dbReference type="Proteomes" id="UP000295334"/>
    </source>
</evidence>
<dbReference type="RefSeq" id="WP_131450546.1">
    <property type="nucleotide sequence ID" value="NZ_SJZI01000052.1"/>
</dbReference>
<proteinExistence type="predicted"/>
<keyword evidence="4" id="KW-1185">Reference proteome</keyword>
<dbReference type="InterPro" id="IPR059226">
    <property type="entry name" value="Choice_anch_Q_dom"/>
</dbReference>
<dbReference type="OrthoDB" id="1491394at2"/>
<dbReference type="InterPro" id="IPR013783">
    <property type="entry name" value="Ig-like_fold"/>
</dbReference>
<dbReference type="Gene3D" id="2.160.20.10">
    <property type="entry name" value="Single-stranded right-handed beta-helix, Pectin lyase-like"/>
    <property type="match status" value="3"/>
</dbReference>
<dbReference type="SUPFAM" id="SSF49299">
    <property type="entry name" value="PKD domain"/>
    <property type="match status" value="1"/>
</dbReference>
<evidence type="ECO:0000313" key="3">
    <source>
        <dbReference type="EMBL" id="TCJ12070.1"/>
    </source>
</evidence>
<dbReference type="SMART" id="SM00710">
    <property type="entry name" value="PbH1"/>
    <property type="match status" value="10"/>
</dbReference>
<comment type="caution">
    <text evidence="3">The sequence shown here is derived from an EMBL/GenBank/DDBJ whole genome shotgun (WGS) entry which is preliminary data.</text>
</comment>
<dbReference type="InterPro" id="IPR012334">
    <property type="entry name" value="Pectin_lyas_fold"/>
</dbReference>
<sequence length="2280" mass="237962">MKIRILASLLGCLLLLNVQARTIFVRPNATGNNNGSSWLHAYTSLTAGLNVALAGDTVRVAAGTYVPGIFISSRFFMPNGTVVLGGYSATDTLQARDWRRNASILSGITGNSSPHQRIATILYGQGSNASTVWDGFVVQDCEGGDTITTGPVALRSSQATLRNFIIRNNEGGVSLHGSNAVLENIIFLRNHFKAALVTTGSSPQVRNCVFAKTNSNDWTGSAIAINGGSPEVLHCTFLHNASNTVRAEGGATLKVRNSIFYENGLGLTPGYFNSEQNIQLAGSTAVIANTLFDVDHPGTALKISVNPRFRDTANLAGPDGFFFTADDGLQLLAPCSPALNAGNSAFLNGLSTDITGAPRSIGLPDLGAYEFQGSTGTAPNTIYVRAGATGSGDGSSWTNAFTSLQKALDACGDTIKISAGTYVPAGYYSTSFQLEKGRVLLGGYPATGTPTDAQRAPLANPTILSGRESATSVRAAVILTRNSDTSTIIDGFTIRDAKSSAVGINVIVGGIALAEKAGLRVRNCSITANEGSGITARRGSSVLLTDSYVDGNTGTGFFIDSSTLRFRRGSLSNNSTTIDASIAGYNGGGAVLRSADVSFDSVLVRSNRANYYGGAFFAAKSRMTFRYCAVYHNNAGSHAQDFYNDSCTASFEYCSFRDSVNGGDHENFYQFNNSNSTFRFTTFRKLSANTNSGGAFMSDASKASFVSCVFDSCQAPVLYISNNSTLNFTNSVLASNRGTVLRNRHSIADLLNCTIVRNYTTNNVFDVFQAGGTDRVISNADSARLYLRNSILWANYLWAINAPPVEIEKLGGAQADDSSVVVLQNSITQFYGTAGVNGNLKGSDPRLVNYYRPAGPDNIWMTSDDGIRLMPCSPAINAGQAGINTEPTDIMANPRSSGTIDMGPYEFQGAPAQTRTVYVNAAATGANDGSSWNSAYTSLWSAINNTCSDTIKVAEGVYKPAVHNRDSGFFLQRNRVLLGGYPATGNPTDAQRAPFRYKTILDGDIGVVGDTSDNISGVVKIFSTDTAVVLDGFHVRGGKAFWIPLTNTTDFPAAASNGGGIYIYNAKATIRNCTFSENGADLNGGAVYYQNSRVNFDNCRFFNNWAGQWGGAVCSRLDNQGNTFRNCIFANNRAYSGNFGDGGAIFAYSGGVRIENSVFYKNESRRGGGAVYGYFVASDMNISNSTFVQNMAGDTLGSAIYARLNTSINSSLLKYTNNIFKGNSRDTARYWSDIYDDGCVSTAIGCPRSSITYNRVQPFFFYSGDVNFRSEPLFVNENDGDGPDDEWGTADDGLRLQPCSPLVNIGLTSAVTGNPTDLLSGPRTIGSKPDLGAYEFDGNPAGMPLLLNANDSLIANREYTTADGWTHYYQDCRYLLSVRKNGRNIGTVGSGTFRVKVGTTTSWSSGAGSDLTGAAWNSAGTPFVAMNRFFQITPTTAVPDSILVRFPYSSRDWSDLRGSNPALGAHTDLQFFANNNSQAPFDGSIPATAWNGLNHGSTPTLRTWTWTQSDTSTFFAEYYVRNFGGGSGGTRLAAPLVDLVVASATVNPAGAAPNGPAVVTFTESNNGTAAAGPHAVYFYLSTDNVLTPGANGDVLAGQVNIAGALAAGATSAPVTGTFNVPCALAAGNYTLFVVTDAAAAIPEINEANNSRPVAFTVAAGSATPPAPVIGASPSATVCAGTPVTLTANTGNCAGCVVTWSNGASGSSITVSTAGTYTATVTNGCGTSNASQVVTVNTLPNVTLGSATSTYCVGSSYTLTAAGASTYAWSGSDLSAATGNPVIYTPATAGTFSIVVTGTDANGCTKTATRNVTVGTTPVADILQGPITICSGTTVNLQVQGNATLYVWNPTVSDNFGTLVTATPSTTTTYYVTASRSHPVSGVCSVKDSVKITVLPAGSCSGIQPDIVLRAGSFSPASVNAGSPLSTTSSEINQGGVATGTHKVYIYLSPDNNLTPGANGDLLIGQYNSFSLSPGFIATATNYSVTVPCTVAAGSYYVFYAGDGASEVTESNEVNNIFMVPTPLTVNGVNLNVSAGSSTLCSGSSTTLTASGASTYSWSPATGLSATTGTTVTATPAATTTYTVTSTSGGCGVTRTITLTVIPTVIPSVTVTASGCPSANLTFTANPVNGGGSPSFTWLLNGTQAGSGPTYSIPAAVNGMQVQVQLTSSAACATPASVSSASTTVSCITTAVSSISGVDEMSVAPNPSRGLVTVRVRLATMRRVSFVLRDGNGALLQQTLPQQATGTLSRSFNLQPYANGVYYLETWVNNEKRIDRILLVH</sequence>
<dbReference type="NCBIfam" id="NF041518">
    <property type="entry name" value="choice_anch_Q"/>
    <property type="match status" value="2"/>
</dbReference>
<dbReference type="InterPro" id="IPR035986">
    <property type="entry name" value="PKD_dom_sf"/>
</dbReference>
<dbReference type="Pfam" id="PF07705">
    <property type="entry name" value="CARDB"/>
    <property type="match status" value="1"/>
</dbReference>
<dbReference type="Proteomes" id="UP000295334">
    <property type="component" value="Unassembled WGS sequence"/>
</dbReference>
<feature type="domain" description="PKD" evidence="2">
    <location>
        <begin position="1765"/>
        <end position="1813"/>
    </location>
</feature>
<evidence type="ECO:0000256" key="1">
    <source>
        <dbReference type="SAM" id="SignalP"/>
    </source>
</evidence>
<dbReference type="InterPro" id="IPR011635">
    <property type="entry name" value="CARDB"/>
</dbReference>
<gene>
    <name evidence="3" type="ORF">EPD60_16060</name>
</gene>
<dbReference type="PANTHER" id="PTHR11319">
    <property type="entry name" value="G PROTEIN-COUPLED RECEPTOR-RELATED"/>
    <property type="match status" value="1"/>
</dbReference>
<dbReference type="Pfam" id="PF13229">
    <property type="entry name" value="Beta_helix"/>
    <property type="match status" value="3"/>
</dbReference>
<dbReference type="InterPro" id="IPR006626">
    <property type="entry name" value="PbH1"/>
</dbReference>
<dbReference type="InterPro" id="IPR000601">
    <property type="entry name" value="PKD_dom"/>
</dbReference>
<protein>
    <recommendedName>
        <fullName evidence="2">PKD domain-containing protein</fullName>
    </recommendedName>
</protein>
<dbReference type="PROSITE" id="PS50093">
    <property type="entry name" value="PKD"/>
    <property type="match status" value="1"/>
</dbReference>
<accession>A0A4R1B3K8</accession>
<dbReference type="InterPro" id="IPR039448">
    <property type="entry name" value="Beta_helix"/>
</dbReference>
<name>A0A4R1B3K8_9BACT</name>
<dbReference type="EMBL" id="SJZI01000052">
    <property type="protein sequence ID" value="TCJ12070.1"/>
    <property type="molecule type" value="Genomic_DNA"/>
</dbReference>
<dbReference type="PANTHER" id="PTHR11319:SF35">
    <property type="entry name" value="OUTER MEMBRANE PROTEIN PMPC-RELATED"/>
    <property type="match status" value="1"/>
</dbReference>
<dbReference type="InterPro" id="IPR011050">
    <property type="entry name" value="Pectin_lyase_fold/virulence"/>
</dbReference>
<keyword evidence="1" id="KW-0732">Signal</keyword>
<feature type="signal peptide" evidence="1">
    <location>
        <begin position="1"/>
        <end position="20"/>
    </location>
</feature>
<evidence type="ECO:0000259" key="2">
    <source>
        <dbReference type="PROSITE" id="PS50093"/>
    </source>
</evidence>
<reference evidence="3 4" key="1">
    <citation type="submission" date="2019-03" db="EMBL/GenBank/DDBJ databases">
        <authorList>
            <person name="Kim M.K.M."/>
        </authorList>
    </citation>
    <scope>NUCLEOTIDE SEQUENCE [LARGE SCALE GENOMIC DNA]</scope>
    <source>
        <strain evidence="3 4">17J68-12</strain>
    </source>
</reference>
<feature type="chain" id="PRO_5020537917" description="PKD domain-containing protein" evidence="1">
    <location>
        <begin position="21"/>
        <end position="2280"/>
    </location>
</feature>
<dbReference type="SUPFAM" id="SSF51126">
    <property type="entry name" value="Pectin lyase-like"/>
    <property type="match status" value="4"/>
</dbReference>
<dbReference type="Gene3D" id="2.60.40.10">
    <property type="entry name" value="Immunoglobulins"/>
    <property type="match status" value="3"/>
</dbReference>
<organism evidence="3 4">
    <name type="scientific">Flaviaesturariibacter flavus</name>
    <dbReference type="NCBI Taxonomy" id="2502780"/>
    <lineage>
        <taxon>Bacteria</taxon>
        <taxon>Pseudomonadati</taxon>
        <taxon>Bacteroidota</taxon>
        <taxon>Chitinophagia</taxon>
        <taxon>Chitinophagales</taxon>
        <taxon>Chitinophagaceae</taxon>
        <taxon>Flaviaestuariibacter</taxon>
    </lineage>
</organism>